<dbReference type="CDD" id="cd09272">
    <property type="entry name" value="RNase_HI_RT_Ty1"/>
    <property type="match status" value="1"/>
</dbReference>
<dbReference type="Pfam" id="PF07727">
    <property type="entry name" value="RVT_2"/>
    <property type="match status" value="1"/>
</dbReference>
<dbReference type="InterPro" id="IPR013103">
    <property type="entry name" value="RVT_2"/>
</dbReference>
<feature type="region of interest" description="Disordered" evidence="1">
    <location>
        <begin position="461"/>
        <end position="491"/>
    </location>
</feature>
<feature type="compositionally biased region" description="Polar residues" evidence="1">
    <location>
        <begin position="369"/>
        <end position="387"/>
    </location>
</feature>
<organism evidence="3 4">
    <name type="scientific">Paspalum notatum var. saurae</name>
    <dbReference type="NCBI Taxonomy" id="547442"/>
    <lineage>
        <taxon>Eukaryota</taxon>
        <taxon>Viridiplantae</taxon>
        <taxon>Streptophyta</taxon>
        <taxon>Embryophyta</taxon>
        <taxon>Tracheophyta</taxon>
        <taxon>Spermatophyta</taxon>
        <taxon>Magnoliopsida</taxon>
        <taxon>Liliopsida</taxon>
        <taxon>Poales</taxon>
        <taxon>Poaceae</taxon>
        <taxon>PACMAD clade</taxon>
        <taxon>Panicoideae</taxon>
        <taxon>Andropogonodae</taxon>
        <taxon>Paspaleae</taxon>
        <taxon>Paspalinae</taxon>
        <taxon>Paspalum</taxon>
    </lineage>
</organism>
<feature type="compositionally biased region" description="Basic and acidic residues" evidence="1">
    <location>
        <begin position="388"/>
        <end position="400"/>
    </location>
</feature>
<dbReference type="Pfam" id="PF14223">
    <property type="entry name" value="Retrotran_gag_2"/>
    <property type="match status" value="1"/>
</dbReference>
<name>A0AAQ3T5W9_PASNO</name>
<evidence type="ECO:0000256" key="1">
    <source>
        <dbReference type="SAM" id="MobiDB-lite"/>
    </source>
</evidence>
<keyword evidence="4" id="KW-1185">Reference proteome</keyword>
<evidence type="ECO:0000313" key="3">
    <source>
        <dbReference type="EMBL" id="WVZ67619.1"/>
    </source>
</evidence>
<dbReference type="AlphaFoldDB" id="A0AAQ3T5W9"/>
<reference evidence="3 4" key="1">
    <citation type="submission" date="2024-02" db="EMBL/GenBank/DDBJ databases">
        <title>High-quality chromosome-scale genome assembly of Pensacola bahiagrass (Paspalum notatum Flugge var. saurae).</title>
        <authorList>
            <person name="Vega J.M."/>
            <person name="Podio M."/>
            <person name="Orjuela J."/>
            <person name="Siena L.A."/>
            <person name="Pessino S.C."/>
            <person name="Combes M.C."/>
            <person name="Mariac C."/>
            <person name="Albertini E."/>
            <person name="Pupilli F."/>
            <person name="Ortiz J.P.A."/>
            <person name="Leblanc O."/>
        </authorList>
    </citation>
    <scope>NUCLEOTIDE SEQUENCE [LARGE SCALE GENOMIC DNA]</scope>
    <source>
        <strain evidence="3">R1</strain>
        <tissue evidence="3">Leaf</tissue>
    </source>
</reference>
<dbReference type="SUPFAM" id="SSF56672">
    <property type="entry name" value="DNA/RNA polymerases"/>
    <property type="match status" value="1"/>
</dbReference>
<feature type="region of interest" description="Disordered" evidence="1">
    <location>
        <begin position="413"/>
        <end position="447"/>
    </location>
</feature>
<protein>
    <recommendedName>
        <fullName evidence="2">Reverse transcriptase Ty1/copia-type domain-containing protein</fullName>
    </recommendedName>
</protein>
<feature type="region of interest" description="Disordered" evidence="1">
    <location>
        <begin position="340"/>
        <end position="400"/>
    </location>
</feature>
<evidence type="ECO:0000259" key="2">
    <source>
        <dbReference type="Pfam" id="PF07727"/>
    </source>
</evidence>
<evidence type="ECO:0000313" key="4">
    <source>
        <dbReference type="Proteomes" id="UP001341281"/>
    </source>
</evidence>
<dbReference type="PANTHER" id="PTHR11439">
    <property type="entry name" value="GAG-POL-RELATED RETROTRANSPOSON"/>
    <property type="match status" value="1"/>
</dbReference>
<dbReference type="Proteomes" id="UP001341281">
    <property type="component" value="Chromosome 04"/>
</dbReference>
<feature type="compositionally biased region" description="Polar residues" evidence="1">
    <location>
        <begin position="340"/>
        <end position="349"/>
    </location>
</feature>
<feature type="compositionally biased region" description="Polar residues" evidence="1">
    <location>
        <begin position="419"/>
        <end position="444"/>
    </location>
</feature>
<dbReference type="PANTHER" id="PTHR11439:SF450">
    <property type="entry name" value="REVERSE TRANSCRIPTASE TY1_COPIA-TYPE DOMAIN-CONTAINING PROTEIN"/>
    <property type="match status" value="1"/>
</dbReference>
<accession>A0AAQ3T5W9</accession>
<dbReference type="InterPro" id="IPR043502">
    <property type="entry name" value="DNA/RNA_pol_sf"/>
</dbReference>
<feature type="domain" description="Reverse transcriptase Ty1/copia-type" evidence="2">
    <location>
        <begin position="537"/>
        <end position="779"/>
    </location>
</feature>
<sequence>MASSSSNPQQSLGPPISEKLTRENYLLWKAQIMPAIRSAQLVGILEGTTKAPAKTLKIIADDKKTEVDVPNPEYETWLVKDQLLLGYLLNSLTKEVLAPVATLSSAAEVWATLEGMYAAQSRARATNLRMQLVSLKKGSMTAAAYFSKMKSFGDELAAIGKKVEDEEMVSYILNGLDFDYNSLVSSVLGRTDQVSLSDLYAQLVSFDIRLQMQMQQEKEGGGFQSSANSASRGRGGQRSRGTNRGRGRGGRGRNNNSSPGGFSKQGGQSDKPICQICRKTGHEASDCWYRYEENYQPKVAGAATTSYGVDTNWYVDSGATDHITSELEKLTVRDRYNGQDQVHTASGSDSLLPHDQGGVNRFGPHVTNDHNNPGLSVDSMQGSPSNSTDKDMEEGSRAADAEIAQSSLMPHLNNENRENLPTTNQQASAVVSPVTSQLPQSPSHVHTETAFEEGALLQGSSAQDLPTTASASTSEQQQQQPKTRSQSGIVKPKVFTDGTVRYGMLTSTGEPQDLEEALHDKNWKGAMEDEFSALLRNKTWHLVPPVKGKNIIDCRWVYKIKRKADGTIDRYKARLVAKGFKQRYGIDYEDTFSPVVKIATIRLVLSVAVSRGWNLRQLDVQNAFLHGVLEEEVYMKQPPGFEDSSKPNFLCKLDKAIYGLKQAPRAWFSRLSCKLCELGFKPSKSDASLFIYRKDMTVIFMLIYVDDIIVTGSSDAAVSALLQDLRADFALKDLGELNFFLGMEVKKINDGIMLSQEKYAADILKRSRMSNCKPCTTPLSVSEKLSRYEGKPLGLKDSTNYRSIVGALQYLTLTRPDLSFAVNKVCQYLHSPTSSHWTAVKRILRYVKYTSDFGLKIRKSTSNLVSAFSDADWAGSVDDRRSTGGFAVFFGPNLISWSARKQATVARSSTEAEYKSLANATAEIIWVESLLTELGVQQSQSPCLWCDNLGATYLSANPVFHARAKHIEIDFHFVRERVAQKLLQIRLIRSQDQLADGFTKALPLRSFEAFKSNLNLVKKPG</sequence>
<feature type="region of interest" description="Disordered" evidence="1">
    <location>
        <begin position="217"/>
        <end position="269"/>
    </location>
</feature>
<feature type="compositionally biased region" description="Low complexity" evidence="1">
    <location>
        <begin position="467"/>
        <end position="487"/>
    </location>
</feature>
<dbReference type="EMBL" id="CP144748">
    <property type="protein sequence ID" value="WVZ67619.1"/>
    <property type="molecule type" value="Genomic_DNA"/>
</dbReference>
<feature type="compositionally biased region" description="Basic residues" evidence="1">
    <location>
        <begin position="235"/>
        <end position="251"/>
    </location>
</feature>
<proteinExistence type="predicted"/>
<gene>
    <name evidence="3" type="ORF">U9M48_016671</name>
</gene>